<dbReference type="CDD" id="cd21268">
    <property type="entry name" value="CH_GAS2L1_2"/>
    <property type="match status" value="1"/>
</dbReference>
<accession>A0AA35PNX6</accession>
<dbReference type="GO" id="GO:0008017">
    <property type="term" value="F:microtubule binding"/>
    <property type="evidence" value="ECO:0007669"/>
    <property type="project" value="InterPro"/>
</dbReference>
<feature type="compositionally biased region" description="Low complexity" evidence="5">
    <location>
        <begin position="448"/>
        <end position="463"/>
    </location>
</feature>
<evidence type="ECO:0000256" key="5">
    <source>
        <dbReference type="SAM" id="MobiDB-lite"/>
    </source>
</evidence>
<dbReference type="SMART" id="SM00243">
    <property type="entry name" value="GAS2"/>
    <property type="match status" value="1"/>
</dbReference>
<feature type="compositionally biased region" description="Polar residues" evidence="5">
    <location>
        <begin position="405"/>
        <end position="414"/>
    </location>
</feature>
<feature type="region of interest" description="Disordered" evidence="5">
    <location>
        <begin position="766"/>
        <end position="789"/>
    </location>
</feature>
<evidence type="ECO:0000259" key="7">
    <source>
        <dbReference type="PROSITE" id="PS51460"/>
    </source>
</evidence>
<dbReference type="PANTHER" id="PTHR46756:SF14">
    <property type="entry name" value="GAS2-LIKE PROTEIN 2"/>
    <property type="match status" value="1"/>
</dbReference>
<dbReference type="Pfam" id="PF00307">
    <property type="entry name" value="CH"/>
    <property type="match status" value="1"/>
</dbReference>
<feature type="compositionally biased region" description="Basic and acidic residues" evidence="5">
    <location>
        <begin position="883"/>
        <end position="892"/>
    </location>
</feature>
<dbReference type="InterPro" id="IPR036872">
    <property type="entry name" value="CH_dom_sf"/>
</dbReference>
<dbReference type="InterPro" id="IPR036534">
    <property type="entry name" value="GAR_dom_sf"/>
</dbReference>
<dbReference type="InterPro" id="IPR001715">
    <property type="entry name" value="CH_dom"/>
</dbReference>
<dbReference type="GO" id="GO:1904825">
    <property type="term" value="P:protein localization to microtubule plus-end"/>
    <property type="evidence" value="ECO:0007669"/>
    <property type="project" value="TreeGrafter"/>
</dbReference>
<gene>
    <name evidence="8" type="ORF">PODLI_1B035940</name>
</gene>
<feature type="compositionally biased region" description="Low complexity" evidence="5">
    <location>
        <begin position="908"/>
        <end position="923"/>
    </location>
</feature>
<sequence>MSGIQEARMRSIRPYKTGEQYLYAMKEDLAEWLKELYDVDINVEFFLEALETGVLLCHHANSITQVAWDFEQRYPGLSHKLQLPTCEVTCNDFAQPGTFQARDNVSNFIQWCRKEMGIKVLMFETEDLVLRKNEKNFVLCLLEVARRAARFGMSAPTLIQMEEEIEEEIREDLNLPPEETPLPRAQRKPANFKNLDQMVQCLVSRCTCPVQFSMIKVSEGKYRVGNSNLLIFVRILRNHVMVRVGGGWDTLEHYLDKHDPCRCTSLSHKQALRAGSPQKMQATPVQHEITARLTPRKDNPKPQPALIVTRSQSPLPPVEWRTYTPNSPGWKTLQRSPPSNGGGSNSSRKTTALLISPEVSEHGRVPSVRARSVTPVRRLPAQEERPASKPTLSMRSRREACPVLSQLNGSTENNLPIRKSVSEAHRGRSPARIPTPTPHKEKPERPASSRAATPRAPVTRPPGRSQPEMNGPQTRSSSPAKHFQPPMESPARLQGGVTVHSWSKDSIAWRSPSSVKHAGVTQKEDSSAKTSGRVAPTSYRPPTIGSSYQEAFCFRNGGNTLDKNQANPPRKEVFKGRVPLLREQGKAVSLEASASRFSNSSGGGIGQKMKDGGTLAGQESVPGRPCKDGQMSQGDIKELGRGTERVYTPLPIDPVEEQALYRSLEDEILANIKELEEVSEGNPISRGTRLGGFGVDCCQGRDAMALTCNGPRVSTPTWSSLPITPRTSVSEGSVPRSGVYVPEREMRWHPAGLHYDSVIQELSKTLHREHAGTEGSSPQSSPSLVNGNQAGKTFLDRESAVSEENCVAPEAEGGEPYHTAHVEVDGNARGSQVMPGRPPDSPEHSPAPEDTKLPQSKPRRSLKKPERVPSIYKLKLRPKIRPRRDNRPEKRPSRIPTPIAYRHAQRGSSVKAQAKKAQSVKSQIWSGQAGVRQNGSGDTGSKDQAALSDCTPSSTQDGGPGRKTSVTEGETEASGVEESWV</sequence>
<dbReference type="GO" id="GO:0051764">
    <property type="term" value="P:actin crosslink formation"/>
    <property type="evidence" value="ECO:0007669"/>
    <property type="project" value="TreeGrafter"/>
</dbReference>
<dbReference type="InterPro" id="IPR003108">
    <property type="entry name" value="GAR_dom"/>
</dbReference>
<dbReference type="GO" id="GO:0005884">
    <property type="term" value="C:actin filament"/>
    <property type="evidence" value="ECO:0007669"/>
    <property type="project" value="TreeGrafter"/>
</dbReference>
<feature type="compositionally biased region" description="Basic and acidic residues" evidence="5">
    <location>
        <begin position="840"/>
        <end position="852"/>
    </location>
</feature>
<feature type="compositionally biased region" description="Basic and acidic residues" evidence="5">
    <location>
        <begin position="438"/>
        <end position="447"/>
    </location>
</feature>
<dbReference type="GO" id="GO:0001725">
    <property type="term" value="C:stress fiber"/>
    <property type="evidence" value="ECO:0007669"/>
    <property type="project" value="TreeGrafter"/>
</dbReference>
<dbReference type="EMBL" id="OX395141">
    <property type="protein sequence ID" value="CAI5795054.1"/>
    <property type="molecule type" value="Genomic_DNA"/>
</dbReference>
<dbReference type="Pfam" id="PF02187">
    <property type="entry name" value="GAS2"/>
    <property type="match status" value="1"/>
</dbReference>
<keyword evidence="9" id="KW-1185">Reference proteome</keyword>
<evidence type="ECO:0000256" key="2">
    <source>
        <dbReference type="ARBA" id="ARBA00022490"/>
    </source>
</evidence>
<reference evidence="8" key="1">
    <citation type="submission" date="2022-12" db="EMBL/GenBank/DDBJ databases">
        <authorList>
            <person name="Alioto T."/>
            <person name="Alioto T."/>
            <person name="Gomez Garrido J."/>
        </authorList>
    </citation>
    <scope>NUCLEOTIDE SEQUENCE</scope>
</reference>
<comment type="similarity">
    <text evidence="4">Belongs to the GAS2 family.</text>
</comment>
<feature type="compositionally biased region" description="Polar residues" evidence="5">
    <location>
        <begin position="467"/>
        <end position="479"/>
    </location>
</feature>
<feature type="region of interest" description="Disordered" evidence="5">
    <location>
        <begin position="614"/>
        <end position="635"/>
    </location>
</feature>
<keyword evidence="2" id="KW-0963">Cytoplasm</keyword>
<feature type="compositionally biased region" description="Polar residues" evidence="5">
    <location>
        <begin position="774"/>
        <end position="789"/>
    </location>
</feature>
<feature type="region of interest" description="Disordered" evidence="5">
    <location>
        <begin position="272"/>
        <end position="545"/>
    </location>
</feature>
<dbReference type="PANTHER" id="PTHR46756">
    <property type="entry name" value="TRANSGELIN"/>
    <property type="match status" value="1"/>
</dbReference>
<dbReference type="GO" id="GO:0031110">
    <property type="term" value="P:regulation of microtubule polymerization or depolymerization"/>
    <property type="evidence" value="ECO:0007669"/>
    <property type="project" value="TreeGrafter"/>
</dbReference>
<feature type="compositionally biased region" description="Polar residues" evidence="5">
    <location>
        <begin position="323"/>
        <end position="335"/>
    </location>
</feature>
<comment type="subcellular location">
    <subcellularLocation>
        <location evidence="1">Cytoplasm</location>
        <location evidence="1">Cytoskeleton</location>
    </subcellularLocation>
</comment>
<protein>
    <submittedName>
        <fullName evidence="8">2 isoform X2</fullName>
    </submittedName>
</protein>
<dbReference type="GO" id="GO:0001578">
    <property type="term" value="P:microtubule bundle formation"/>
    <property type="evidence" value="ECO:0007669"/>
    <property type="project" value="TreeGrafter"/>
</dbReference>
<name>A0AA35PNX6_9SAUR</name>
<dbReference type="PROSITE" id="PS51460">
    <property type="entry name" value="GAR"/>
    <property type="match status" value="1"/>
</dbReference>
<dbReference type="SMART" id="SM00033">
    <property type="entry name" value="CH"/>
    <property type="match status" value="1"/>
</dbReference>
<feature type="domain" description="GAR" evidence="7">
    <location>
        <begin position="190"/>
        <end position="262"/>
    </location>
</feature>
<evidence type="ECO:0000259" key="6">
    <source>
        <dbReference type="PROSITE" id="PS50021"/>
    </source>
</evidence>
<evidence type="ECO:0000313" key="8">
    <source>
        <dbReference type="EMBL" id="CAI5795054.1"/>
    </source>
</evidence>
<dbReference type="AlphaFoldDB" id="A0AA35PNX6"/>
<dbReference type="PROSITE" id="PS50021">
    <property type="entry name" value="CH"/>
    <property type="match status" value="1"/>
</dbReference>
<evidence type="ECO:0000256" key="1">
    <source>
        <dbReference type="ARBA" id="ARBA00004245"/>
    </source>
</evidence>
<evidence type="ECO:0000256" key="4">
    <source>
        <dbReference type="ARBA" id="ARBA00038441"/>
    </source>
</evidence>
<dbReference type="Gene3D" id="1.10.418.10">
    <property type="entry name" value="Calponin-like domain"/>
    <property type="match status" value="1"/>
</dbReference>
<evidence type="ECO:0000256" key="3">
    <source>
        <dbReference type="ARBA" id="ARBA00023212"/>
    </source>
</evidence>
<dbReference type="SUPFAM" id="SSF47576">
    <property type="entry name" value="Calponin-homology domain, CH-domain"/>
    <property type="match status" value="1"/>
</dbReference>
<dbReference type="GO" id="GO:0008093">
    <property type="term" value="F:cytoskeletal anchor activity"/>
    <property type="evidence" value="ECO:0007669"/>
    <property type="project" value="TreeGrafter"/>
</dbReference>
<dbReference type="GO" id="GO:0035371">
    <property type="term" value="C:microtubule plus-end"/>
    <property type="evidence" value="ECO:0007669"/>
    <property type="project" value="TreeGrafter"/>
</dbReference>
<feature type="domain" description="Calponin-homology (CH)" evidence="6">
    <location>
        <begin position="23"/>
        <end position="149"/>
    </location>
</feature>
<keyword evidence="3" id="KW-0206">Cytoskeleton</keyword>
<dbReference type="Gene3D" id="3.30.920.20">
    <property type="entry name" value="Gas2-like domain"/>
    <property type="match status" value="1"/>
</dbReference>
<dbReference type="Proteomes" id="UP001178461">
    <property type="component" value="Chromosome 15"/>
</dbReference>
<dbReference type="GO" id="GO:0051015">
    <property type="term" value="F:actin filament binding"/>
    <property type="evidence" value="ECO:0007669"/>
    <property type="project" value="TreeGrafter"/>
</dbReference>
<organism evidence="8 9">
    <name type="scientific">Podarcis lilfordi</name>
    <name type="common">Lilford's wall lizard</name>
    <dbReference type="NCBI Taxonomy" id="74358"/>
    <lineage>
        <taxon>Eukaryota</taxon>
        <taxon>Metazoa</taxon>
        <taxon>Chordata</taxon>
        <taxon>Craniata</taxon>
        <taxon>Vertebrata</taxon>
        <taxon>Euteleostomi</taxon>
        <taxon>Lepidosauria</taxon>
        <taxon>Squamata</taxon>
        <taxon>Bifurcata</taxon>
        <taxon>Unidentata</taxon>
        <taxon>Episquamata</taxon>
        <taxon>Laterata</taxon>
        <taxon>Lacertibaenia</taxon>
        <taxon>Lacertidae</taxon>
        <taxon>Podarcis</taxon>
    </lineage>
</organism>
<proteinExistence type="inferred from homology"/>
<dbReference type="GO" id="GO:0005737">
    <property type="term" value="C:cytoplasm"/>
    <property type="evidence" value="ECO:0007669"/>
    <property type="project" value="TreeGrafter"/>
</dbReference>
<feature type="region of interest" description="Disordered" evidence="5">
    <location>
        <begin position="828"/>
        <end position="981"/>
    </location>
</feature>
<dbReference type="SUPFAM" id="SSF143575">
    <property type="entry name" value="GAS2 domain-like"/>
    <property type="match status" value="1"/>
</dbReference>
<evidence type="ECO:0000313" key="9">
    <source>
        <dbReference type="Proteomes" id="UP001178461"/>
    </source>
</evidence>
<dbReference type="FunFam" id="3.30.920.20:FF:000004">
    <property type="entry name" value="GAS2-like protein 1 isoform X1"/>
    <property type="match status" value="1"/>
</dbReference>